<dbReference type="Pfam" id="PF05018">
    <property type="entry name" value="CFA20_dom"/>
    <property type="match status" value="1"/>
</dbReference>
<dbReference type="OrthoDB" id="6252103at2759"/>
<dbReference type="InterPro" id="IPR040441">
    <property type="entry name" value="CFA20/CFAP20DC"/>
</dbReference>
<organism evidence="2 3">
    <name type="scientific">Alectura lathami</name>
    <name type="common">Australian brush turkey</name>
    <dbReference type="NCBI Taxonomy" id="81907"/>
    <lineage>
        <taxon>Eukaryota</taxon>
        <taxon>Metazoa</taxon>
        <taxon>Chordata</taxon>
        <taxon>Craniata</taxon>
        <taxon>Vertebrata</taxon>
        <taxon>Euteleostomi</taxon>
        <taxon>Archelosauria</taxon>
        <taxon>Archosauria</taxon>
        <taxon>Dinosauria</taxon>
        <taxon>Saurischia</taxon>
        <taxon>Theropoda</taxon>
        <taxon>Coelurosauria</taxon>
        <taxon>Aves</taxon>
        <taxon>Neognathae</taxon>
        <taxon>Galloanserae</taxon>
        <taxon>Galliformes</taxon>
        <taxon>Megapodiidae</taxon>
        <taxon>Alectura</taxon>
    </lineage>
</organism>
<comment type="caution">
    <text evidence="2">The sequence shown here is derived from an EMBL/GenBank/DDBJ whole genome shotgun (WGS) entry which is preliminary data.</text>
</comment>
<protein>
    <submittedName>
        <fullName evidence="2">WDR90 protein</fullName>
    </submittedName>
</protein>
<dbReference type="Proteomes" id="UP000562322">
    <property type="component" value="Unassembled WGS sequence"/>
</dbReference>
<name>A0A7L0W7W0_ALELA</name>
<dbReference type="EMBL" id="VXAV01004075">
    <property type="protein sequence ID" value="NXL87218.1"/>
    <property type="molecule type" value="Genomic_DNA"/>
</dbReference>
<dbReference type="InterPro" id="IPR007714">
    <property type="entry name" value="CFA20_dom"/>
</dbReference>
<feature type="non-terminal residue" evidence="2">
    <location>
        <position position="1"/>
    </location>
</feature>
<keyword evidence="3" id="KW-1185">Reference proteome</keyword>
<evidence type="ECO:0000313" key="2">
    <source>
        <dbReference type="EMBL" id="NXL87218.1"/>
    </source>
</evidence>
<evidence type="ECO:0000313" key="3">
    <source>
        <dbReference type="Proteomes" id="UP000562322"/>
    </source>
</evidence>
<dbReference type="PANTHER" id="PTHR12458">
    <property type="entry name" value="ORF PROTEIN"/>
    <property type="match status" value="1"/>
</dbReference>
<reference evidence="2 3" key="1">
    <citation type="submission" date="2019-09" db="EMBL/GenBank/DDBJ databases">
        <title>Bird 10,000 Genomes (B10K) Project - Family phase.</title>
        <authorList>
            <person name="Zhang G."/>
        </authorList>
    </citation>
    <scope>NUCLEOTIDE SEQUENCE [LARGE SCALE GENOMIC DNA]</scope>
    <source>
        <strain evidence="2">B10K-DU-001-39</strain>
        <tissue evidence="2">Muscle</tissue>
    </source>
</reference>
<feature type="non-terminal residue" evidence="2">
    <location>
        <position position="301"/>
    </location>
</feature>
<proteinExistence type="predicted"/>
<sequence length="301" mass="33824">VPAAWQSPYLNVFKHFCVEEWKRSAKEGDVTAIMDRTLKGTVYRVRGSIPASNYLQLPRSGTQSLGLRGRYLYLLFRPLPCKHFVVHLDLATEENQVVRVSFSNLFKEFKCTATWLQFPFICGAARGSLHESTAKASRRALAGAAPADARWTCLVLDLRGVLSLYLSRQYGHLKSIKLCSNLLVKTVCTSDLLFDPGVTFSEAQRAGLACHEAAAMPREMAFPVPKGERWHDRYDYIRFPPEASKLPYNSIQRSCSSPAAASEEPLRQLPQPVMLTKAVRDRLSLVRHITSPRAVSVPWTE</sequence>
<dbReference type="AlphaFoldDB" id="A0A7L0W7W0"/>
<feature type="domain" description="CFA20" evidence="1">
    <location>
        <begin position="4"/>
        <end position="121"/>
    </location>
</feature>
<evidence type="ECO:0000259" key="1">
    <source>
        <dbReference type="Pfam" id="PF05018"/>
    </source>
</evidence>
<accession>A0A7L0W7W0</accession>
<gene>
    <name evidence="2" type="primary">Wdr90_0</name>
    <name evidence="2" type="ORF">ALELAT_R15388</name>
</gene>